<protein>
    <submittedName>
        <fullName evidence="2">Uncharacterized protein</fullName>
    </submittedName>
</protein>
<dbReference type="HOGENOM" id="CLU_2325351_0_0_1"/>
<comment type="caution">
    <text evidence="2">The sequence shown here is derived from an EMBL/GenBank/DDBJ whole genome shotgun (WGS) entry which is preliminary data.</text>
</comment>
<dbReference type="Proteomes" id="UP000018721">
    <property type="component" value="Unassembled WGS sequence"/>
</dbReference>
<dbReference type="AlphaFoldDB" id="V9EU64"/>
<reference evidence="2 3" key="1">
    <citation type="submission" date="2013-11" db="EMBL/GenBank/DDBJ databases">
        <title>The Genome Sequence of Phytophthora parasitica P1569.</title>
        <authorList>
            <consortium name="The Broad Institute Genomics Platform"/>
            <person name="Russ C."/>
            <person name="Tyler B."/>
            <person name="Panabieres F."/>
            <person name="Shan W."/>
            <person name="Tripathy S."/>
            <person name="Grunwald N."/>
            <person name="Machado M."/>
            <person name="Johnson C.S."/>
            <person name="Arredondo F."/>
            <person name="Hong C."/>
            <person name="Coffey M."/>
            <person name="Young S.K."/>
            <person name="Zeng Q."/>
            <person name="Gargeya S."/>
            <person name="Fitzgerald M."/>
            <person name="Abouelleil A."/>
            <person name="Alvarado L."/>
            <person name="Chapman S.B."/>
            <person name="Gainer-Dewar J."/>
            <person name="Goldberg J."/>
            <person name="Griggs A."/>
            <person name="Gujja S."/>
            <person name="Hansen M."/>
            <person name="Howarth C."/>
            <person name="Imamovic A."/>
            <person name="Ireland A."/>
            <person name="Larimer J."/>
            <person name="McCowan C."/>
            <person name="Murphy C."/>
            <person name="Pearson M."/>
            <person name="Poon T.W."/>
            <person name="Priest M."/>
            <person name="Roberts A."/>
            <person name="Saif S."/>
            <person name="Shea T."/>
            <person name="Sykes S."/>
            <person name="Wortman J."/>
            <person name="Nusbaum C."/>
            <person name="Birren B."/>
        </authorList>
    </citation>
    <scope>NUCLEOTIDE SEQUENCE [LARGE SCALE GENOMIC DNA]</scope>
    <source>
        <strain evidence="2 3">P1569</strain>
    </source>
</reference>
<sequence length="99" mass="10718">MSIQSTTIPKKKNDGSDGDNKKDGREGGGRRPQAAVLVALVASPTDAVWEWMTKHANDVKAGNAVKSMHLDCGKIKAKKQKALRQIPVQVETRAVQQPT</sequence>
<proteinExistence type="predicted"/>
<keyword evidence="3" id="KW-1185">Reference proteome</keyword>
<evidence type="ECO:0000313" key="3">
    <source>
        <dbReference type="Proteomes" id="UP000018721"/>
    </source>
</evidence>
<dbReference type="EMBL" id="ANIZ01002166">
    <property type="protein sequence ID" value="ETI42033.1"/>
    <property type="molecule type" value="Genomic_DNA"/>
</dbReference>
<accession>V9EU64</accession>
<feature type="region of interest" description="Disordered" evidence="1">
    <location>
        <begin position="1"/>
        <end position="33"/>
    </location>
</feature>
<name>V9EU64_PHYNI</name>
<organism evidence="2 3">
    <name type="scientific">Phytophthora nicotianae P1569</name>
    <dbReference type="NCBI Taxonomy" id="1317065"/>
    <lineage>
        <taxon>Eukaryota</taxon>
        <taxon>Sar</taxon>
        <taxon>Stramenopiles</taxon>
        <taxon>Oomycota</taxon>
        <taxon>Peronosporomycetes</taxon>
        <taxon>Peronosporales</taxon>
        <taxon>Peronosporaceae</taxon>
        <taxon>Phytophthora</taxon>
    </lineage>
</organism>
<evidence type="ECO:0000313" key="2">
    <source>
        <dbReference type="EMBL" id="ETI42033.1"/>
    </source>
</evidence>
<gene>
    <name evidence="2" type="ORF">F443_12786</name>
</gene>
<feature type="compositionally biased region" description="Basic and acidic residues" evidence="1">
    <location>
        <begin position="11"/>
        <end position="29"/>
    </location>
</feature>
<evidence type="ECO:0000256" key="1">
    <source>
        <dbReference type="SAM" id="MobiDB-lite"/>
    </source>
</evidence>